<sequence>MFSFSFRRNNNLTEIYWEKNDWYRKHGYSLPLDTYFILQWISLIILDICFFGFLAQFVSSYESHHDTIKAEWNEFQNWVENPLMTWNTLVMFGLSLVVKILSVTTSMIDTEDEIVKKQQIPRSQTYLKRFGMPVVDSFTGICNICRVKVAKSTRHCRLNMTTIEYLNRKPVYIDDYVSENDDNDHRFMRFITQKIRRTWMRVVRKGYHKVKNTKDDTQVDMEEFFATRTIRPTIINEQEIDYDDDMGLDMTFLQQPNTSKIAKLLDISEQEVRQQQSKVSHK</sequence>
<keyword evidence="1" id="KW-0812">Transmembrane</keyword>
<dbReference type="EMBL" id="JAANIT010003151">
    <property type="protein sequence ID" value="KAG1534680.1"/>
    <property type="molecule type" value="Genomic_DNA"/>
</dbReference>
<keyword evidence="1" id="KW-1133">Transmembrane helix</keyword>
<evidence type="ECO:0000313" key="2">
    <source>
        <dbReference type="EMBL" id="KAG1534680.1"/>
    </source>
</evidence>
<proteinExistence type="predicted"/>
<evidence type="ECO:0000313" key="3">
    <source>
        <dbReference type="Proteomes" id="UP000717996"/>
    </source>
</evidence>
<protein>
    <submittedName>
        <fullName evidence="2">Uncharacterized protein</fullName>
    </submittedName>
</protein>
<name>A0A9P6XYH5_RHIOR</name>
<dbReference type="AlphaFoldDB" id="A0A9P6XYH5"/>
<gene>
    <name evidence="2" type="ORF">G6F51_011958</name>
</gene>
<dbReference type="OrthoDB" id="9909019at2759"/>
<dbReference type="Proteomes" id="UP000717996">
    <property type="component" value="Unassembled WGS sequence"/>
</dbReference>
<evidence type="ECO:0000256" key="1">
    <source>
        <dbReference type="SAM" id="Phobius"/>
    </source>
</evidence>
<keyword evidence="1" id="KW-0472">Membrane</keyword>
<accession>A0A9P6XYH5</accession>
<comment type="caution">
    <text evidence="2">The sequence shown here is derived from an EMBL/GenBank/DDBJ whole genome shotgun (WGS) entry which is preliminary data.</text>
</comment>
<feature type="transmembrane region" description="Helical" evidence="1">
    <location>
        <begin position="34"/>
        <end position="55"/>
    </location>
</feature>
<organism evidence="2 3">
    <name type="scientific">Rhizopus oryzae</name>
    <name type="common">Mucormycosis agent</name>
    <name type="synonym">Rhizopus arrhizus var. delemar</name>
    <dbReference type="NCBI Taxonomy" id="64495"/>
    <lineage>
        <taxon>Eukaryota</taxon>
        <taxon>Fungi</taxon>
        <taxon>Fungi incertae sedis</taxon>
        <taxon>Mucoromycota</taxon>
        <taxon>Mucoromycotina</taxon>
        <taxon>Mucoromycetes</taxon>
        <taxon>Mucorales</taxon>
        <taxon>Mucorineae</taxon>
        <taxon>Rhizopodaceae</taxon>
        <taxon>Rhizopus</taxon>
    </lineage>
</organism>
<reference evidence="2" key="1">
    <citation type="journal article" date="2020" name="Microb. Genom.">
        <title>Genetic diversity of clinical and environmental Mucorales isolates obtained from an investigation of mucormycosis cases among solid organ transplant recipients.</title>
        <authorList>
            <person name="Nguyen M.H."/>
            <person name="Kaul D."/>
            <person name="Muto C."/>
            <person name="Cheng S.J."/>
            <person name="Richter R.A."/>
            <person name="Bruno V.M."/>
            <person name="Liu G."/>
            <person name="Beyhan S."/>
            <person name="Sundermann A.J."/>
            <person name="Mounaud S."/>
            <person name="Pasculle A.W."/>
            <person name="Nierman W.C."/>
            <person name="Driscoll E."/>
            <person name="Cumbie R."/>
            <person name="Clancy C.J."/>
            <person name="Dupont C.L."/>
        </authorList>
    </citation>
    <scope>NUCLEOTIDE SEQUENCE</scope>
    <source>
        <strain evidence="2">GL16</strain>
    </source>
</reference>